<protein>
    <submittedName>
        <fullName evidence="1">Uncharacterized protein</fullName>
    </submittedName>
</protein>
<keyword evidence="2" id="KW-1185">Reference proteome</keyword>
<evidence type="ECO:0000313" key="1">
    <source>
        <dbReference type="EMBL" id="WSE26170.1"/>
    </source>
</evidence>
<dbReference type="EMBL" id="CP142149">
    <property type="protein sequence ID" value="WSE26170.1"/>
    <property type="molecule type" value="Genomic_DNA"/>
</dbReference>
<organism evidence="1 2">
    <name type="scientific">Amycolatopsis rhabdoformis</name>
    <dbReference type="NCBI Taxonomy" id="1448059"/>
    <lineage>
        <taxon>Bacteria</taxon>
        <taxon>Bacillati</taxon>
        <taxon>Actinomycetota</taxon>
        <taxon>Actinomycetes</taxon>
        <taxon>Pseudonocardiales</taxon>
        <taxon>Pseudonocardiaceae</taxon>
        <taxon>Amycolatopsis</taxon>
    </lineage>
</organism>
<name>A0ABZ1HXS6_9PSEU</name>
<dbReference type="RefSeq" id="WP_326565138.1">
    <property type="nucleotide sequence ID" value="NZ_CP142149.1"/>
</dbReference>
<evidence type="ECO:0000313" key="2">
    <source>
        <dbReference type="Proteomes" id="UP001330812"/>
    </source>
</evidence>
<proteinExistence type="predicted"/>
<dbReference type="Proteomes" id="UP001330812">
    <property type="component" value="Chromosome"/>
</dbReference>
<sequence length="139" mass="15064">MNLFSRALLGSGRLPDSVRTTMQAEGIEYLAEGLTGSVRYHAYRAPGVRRFGAVDATAGAVVVTRRRLLVWLTRGEQKGKHLDVPLRDGQPFGVTVRVEGGRLILGYEPAAFHADRSGRVELRLKTPEAARIAVLLGAG</sequence>
<reference evidence="1 2" key="1">
    <citation type="journal article" date="2015" name="Int. J. Syst. Evol. Microbiol.">
        <title>Amycolatopsis rhabdoformis sp. nov., an actinomycete isolated from a tropical forest soil.</title>
        <authorList>
            <person name="Souza W.R."/>
            <person name="Silva R.E."/>
            <person name="Goodfellow M."/>
            <person name="Busarakam K."/>
            <person name="Figueiro F.S."/>
            <person name="Ferreira D."/>
            <person name="Rodrigues-Filho E."/>
            <person name="Moraes L.A.B."/>
            <person name="Zucchi T.D."/>
        </authorList>
    </citation>
    <scope>NUCLEOTIDE SEQUENCE [LARGE SCALE GENOMIC DNA]</scope>
    <source>
        <strain evidence="1 2">NCIMB 14900</strain>
    </source>
</reference>
<gene>
    <name evidence="1" type="ORF">VSH64_25180</name>
</gene>
<accession>A0ABZ1HXS6</accession>